<dbReference type="GO" id="GO:0005509">
    <property type="term" value="F:calcium ion binding"/>
    <property type="evidence" value="ECO:0007669"/>
    <property type="project" value="UniProtKB-UniRule"/>
</dbReference>
<evidence type="ECO:0000313" key="8">
    <source>
        <dbReference type="EMBL" id="NXG69109.1"/>
    </source>
</evidence>
<dbReference type="PROSITE" id="PS50268">
    <property type="entry name" value="CADHERIN_2"/>
    <property type="match status" value="1"/>
</dbReference>
<dbReference type="Proteomes" id="UP000578343">
    <property type="component" value="Unassembled WGS sequence"/>
</dbReference>
<name>A0A7K9DWZ9_BARMA</name>
<sequence>ITYAFGEMPANILQKFSVDAESGTIRLQEALDFEDTRSFRLAVKARDGGGLVAHCKAEVEVLDVND</sequence>
<organism evidence="8 9">
    <name type="scientific">Baryphthengus martii</name>
    <name type="common">Rufous motmot</name>
    <dbReference type="NCBI Taxonomy" id="176943"/>
    <lineage>
        <taxon>Eukaryota</taxon>
        <taxon>Metazoa</taxon>
        <taxon>Chordata</taxon>
        <taxon>Craniata</taxon>
        <taxon>Vertebrata</taxon>
        <taxon>Euteleostomi</taxon>
        <taxon>Archelosauria</taxon>
        <taxon>Archosauria</taxon>
        <taxon>Dinosauria</taxon>
        <taxon>Saurischia</taxon>
        <taxon>Theropoda</taxon>
        <taxon>Coelurosauria</taxon>
        <taxon>Aves</taxon>
        <taxon>Neognathae</taxon>
        <taxon>Neoaves</taxon>
        <taxon>Telluraves</taxon>
        <taxon>Coraciimorphae</taxon>
        <taxon>Coraciiformes</taxon>
        <taxon>Momotidae</taxon>
        <taxon>Baryphthengus</taxon>
    </lineage>
</organism>
<feature type="non-terminal residue" evidence="8">
    <location>
        <position position="66"/>
    </location>
</feature>
<keyword evidence="2" id="KW-0812">Transmembrane</keyword>
<feature type="non-terminal residue" evidence="8">
    <location>
        <position position="1"/>
    </location>
</feature>
<keyword evidence="3" id="KW-1133">Transmembrane helix</keyword>
<evidence type="ECO:0000313" key="9">
    <source>
        <dbReference type="Proteomes" id="UP000578343"/>
    </source>
</evidence>
<dbReference type="InterPro" id="IPR050174">
    <property type="entry name" value="Protocadherin/Cadherin-CA"/>
</dbReference>
<dbReference type="Gene3D" id="2.60.40.60">
    <property type="entry name" value="Cadherins"/>
    <property type="match status" value="1"/>
</dbReference>
<keyword evidence="4" id="KW-0472">Membrane</keyword>
<dbReference type="GO" id="GO:0005886">
    <property type="term" value="C:plasma membrane"/>
    <property type="evidence" value="ECO:0007669"/>
    <property type="project" value="TreeGrafter"/>
</dbReference>
<comment type="caution">
    <text evidence="8">The sequence shown here is derived from an EMBL/GenBank/DDBJ whole genome shotgun (WGS) entry which is preliminary data.</text>
</comment>
<dbReference type="InterPro" id="IPR002126">
    <property type="entry name" value="Cadherin-like_dom"/>
</dbReference>
<dbReference type="Pfam" id="PF00028">
    <property type="entry name" value="Cadherin"/>
    <property type="match status" value="1"/>
</dbReference>
<comment type="subcellular location">
    <subcellularLocation>
        <location evidence="1">Membrane</location>
        <topology evidence="1">Single-pass membrane protein</topology>
    </subcellularLocation>
</comment>
<protein>
    <submittedName>
        <fullName evidence="8">PCDB1 protein</fullName>
    </submittedName>
</protein>
<evidence type="ECO:0000256" key="4">
    <source>
        <dbReference type="ARBA" id="ARBA00023136"/>
    </source>
</evidence>
<keyword evidence="6" id="KW-0106">Calcium</keyword>
<keyword evidence="9" id="KW-1185">Reference proteome</keyword>
<feature type="domain" description="Cadherin" evidence="7">
    <location>
        <begin position="1"/>
        <end position="66"/>
    </location>
</feature>
<dbReference type="PANTHER" id="PTHR24028">
    <property type="entry name" value="CADHERIN-87A"/>
    <property type="match status" value="1"/>
</dbReference>
<keyword evidence="5" id="KW-0325">Glycoprotein</keyword>
<dbReference type="PANTHER" id="PTHR24028:SF73">
    <property type="entry name" value="PROTOCADHERIN GAMMA-B3-RELATED"/>
    <property type="match status" value="1"/>
</dbReference>
<evidence type="ECO:0000256" key="3">
    <source>
        <dbReference type="ARBA" id="ARBA00022989"/>
    </source>
</evidence>
<dbReference type="PRINTS" id="PR00205">
    <property type="entry name" value="CADHERIN"/>
</dbReference>
<dbReference type="GO" id="GO:0007156">
    <property type="term" value="P:homophilic cell adhesion via plasma membrane adhesion molecules"/>
    <property type="evidence" value="ECO:0007669"/>
    <property type="project" value="InterPro"/>
</dbReference>
<evidence type="ECO:0000256" key="2">
    <source>
        <dbReference type="ARBA" id="ARBA00022692"/>
    </source>
</evidence>
<evidence type="ECO:0000259" key="7">
    <source>
        <dbReference type="PROSITE" id="PS50268"/>
    </source>
</evidence>
<evidence type="ECO:0000256" key="1">
    <source>
        <dbReference type="ARBA" id="ARBA00004167"/>
    </source>
</evidence>
<dbReference type="CDD" id="cd11304">
    <property type="entry name" value="Cadherin_repeat"/>
    <property type="match status" value="1"/>
</dbReference>
<dbReference type="AlphaFoldDB" id="A0A7K9DWZ9"/>
<dbReference type="OrthoDB" id="9990384at2759"/>
<dbReference type="EMBL" id="VWZK01002099">
    <property type="protein sequence ID" value="NXG69109.1"/>
    <property type="molecule type" value="Genomic_DNA"/>
</dbReference>
<evidence type="ECO:0000256" key="5">
    <source>
        <dbReference type="ARBA" id="ARBA00023180"/>
    </source>
</evidence>
<reference evidence="8 9" key="1">
    <citation type="submission" date="2019-09" db="EMBL/GenBank/DDBJ databases">
        <title>Bird 10,000 Genomes (B10K) Project - Family phase.</title>
        <authorList>
            <person name="Zhang G."/>
        </authorList>
    </citation>
    <scope>NUCLEOTIDE SEQUENCE [LARGE SCALE GENOMIC DNA]</scope>
    <source>
        <strain evidence="8">B10K-DU-001-21</strain>
        <tissue evidence="8">Muscle</tissue>
    </source>
</reference>
<gene>
    <name evidence="8" type="primary">Pcdhb1_0</name>
    <name evidence="8" type="ORF">BARMAR_R14903</name>
</gene>
<accession>A0A7K9DWZ9</accession>
<proteinExistence type="predicted"/>
<evidence type="ECO:0000256" key="6">
    <source>
        <dbReference type="PROSITE-ProRule" id="PRU00043"/>
    </source>
</evidence>
<dbReference type="SUPFAM" id="SSF49313">
    <property type="entry name" value="Cadherin-like"/>
    <property type="match status" value="1"/>
</dbReference>
<dbReference type="InterPro" id="IPR015919">
    <property type="entry name" value="Cadherin-like_sf"/>
</dbReference>